<dbReference type="Proteomes" id="UP000676456">
    <property type="component" value="Unassembled WGS sequence"/>
</dbReference>
<evidence type="ECO:0000313" key="3">
    <source>
        <dbReference type="Proteomes" id="UP000676456"/>
    </source>
</evidence>
<dbReference type="InterPro" id="IPR021324">
    <property type="entry name" value="DUF2929"/>
</dbReference>
<comment type="caution">
    <text evidence="2">The sequence shown here is derived from an EMBL/GenBank/DDBJ whole genome shotgun (WGS) entry which is preliminary data.</text>
</comment>
<evidence type="ECO:0000256" key="1">
    <source>
        <dbReference type="SAM" id="Phobius"/>
    </source>
</evidence>
<sequence length="60" mass="6585">MKYVWGFVWVFLLIHMLTYVAGSMLAVPYNFATGSTLGIGAFILLVVVTAVLPSPTIEKH</sequence>
<reference evidence="2 3" key="1">
    <citation type="submission" date="2021-05" db="EMBL/GenBank/DDBJ databases">
        <title>Novel Bacillus species.</title>
        <authorList>
            <person name="Liu G."/>
        </authorList>
    </citation>
    <scope>NUCLEOTIDE SEQUENCE [LARGE SCALE GENOMIC DNA]</scope>
    <source>
        <strain evidence="2 3">FJAT-49682</strain>
    </source>
</reference>
<proteinExistence type="predicted"/>
<evidence type="ECO:0000313" key="2">
    <source>
        <dbReference type="EMBL" id="MBS4221326.1"/>
    </source>
</evidence>
<dbReference type="EMBL" id="JAGYPN010000001">
    <property type="protein sequence ID" value="MBS4221326.1"/>
    <property type="molecule type" value="Genomic_DNA"/>
</dbReference>
<protein>
    <submittedName>
        <fullName evidence="2">DUF2929 family protein</fullName>
    </submittedName>
</protein>
<name>A0A942Z428_9BACI</name>
<keyword evidence="3" id="KW-1185">Reference proteome</keyword>
<dbReference type="AlphaFoldDB" id="A0A942Z428"/>
<gene>
    <name evidence="2" type="ORF">KHA91_00970</name>
</gene>
<keyword evidence="1" id="KW-0812">Transmembrane</keyword>
<keyword evidence="1" id="KW-0472">Membrane</keyword>
<keyword evidence="1" id="KW-1133">Transmembrane helix</keyword>
<dbReference type="Pfam" id="PF11151">
    <property type="entry name" value="DUF2929"/>
    <property type="match status" value="1"/>
</dbReference>
<feature type="transmembrane region" description="Helical" evidence="1">
    <location>
        <begin position="32"/>
        <end position="52"/>
    </location>
</feature>
<dbReference type="RefSeq" id="WP_213096363.1">
    <property type="nucleotide sequence ID" value="NZ_JAGYPH010000001.1"/>
</dbReference>
<accession>A0A942Z428</accession>
<organism evidence="2 3">
    <name type="scientific">Lederbergia citrea</name>
    <dbReference type="NCBI Taxonomy" id="2833581"/>
    <lineage>
        <taxon>Bacteria</taxon>
        <taxon>Bacillati</taxon>
        <taxon>Bacillota</taxon>
        <taxon>Bacilli</taxon>
        <taxon>Bacillales</taxon>
        <taxon>Bacillaceae</taxon>
        <taxon>Lederbergia</taxon>
    </lineage>
</organism>